<name>A0A1I4L5H9_9ACTN</name>
<evidence type="ECO:0000256" key="1">
    <source>
        <dbReference type="ARBA" id="ARBA00000085"/>
    </source>
</evidence>
<feature type="region of interest" description="Disordered" evidence="11">
    <location>
        <begin position="443"/>
        <end position="462"/>
    </location>
</feature>
<keyword evidence="5" id="KW-0808">Transferase</keyword>
<gene>
    <name evidence="14" type="ORF">SAMN04488085_12023</name>
</gene>
<feature type="domain" description="HAMP" evidence="13">
    <location>
        <begin position="174"/>
        <end position="227"/>
    </location>
</feature>
<keyword evidence="9" id="KW-0902">Two-component regulatory system</keyword>
<dbReference type="PRINTS" id="PR00344">
    <property type="entry name" value="BCTRLSENSOR"/>
</dbReference>
<evidence type="ECO:0000313" key="15">
    <source>
        <dbReference type="Proteomes" id="UP000199152"/>
    </source>
</evidence>
<dbReference type="RefSeq" id="WP_143087257.1">
    <property type="nucleotide sequence ID" value="NZ_FOSW01000020.1"/>
</dbReference>
<dbReference type="SUPFAM" id="SSF158472">
    <property type="entry name" value="HAMP domain-like"/>
    <property type="match status" value="1"/>
</dbReference>
<evidence type="ECO:0000256" key="10">
    <source>
        <dbReference type="ARBA" id="ARBA00023136"/>
    </source>
</evidence>
<evidence type="ECO:0000256" key="9">
    <source>
        <dbReference type="ARBA" id="ARBA00023012"/>
    </source>
</evidence>
<dbReference type="Pfam" id="PF00512">
    <property type="entry name" value="HisKA"/>
    <property type="match status" value="1"/>
</dbReference>
<comment type="catalytic activity">
    <reaction evidence="1">
        <text>ATP + protein L-histidine = ADP + protein N-phospho-L-histidine.</text>
        <dbReference type="EC" id="2.7.13.3"/>
    </reaction>
</comment>
<evidence type="ECO:0000313" key="14">
    <source>
        <dbReference type="EMBL" id="SFL86171.1"/>
    </source>
</evidence>
<dbReference type="EMBL" id="FOSW01000020">
    <property type="protein sequence ID" value="SFL86171.1"/>
    <property type="molecule type" value="Genomic_DNA"/>
</dbReference>
<reference evidence="14 15" key="1">
    <citation type="submission" date="2016-10" db="EMBL/GenBank/DDBJ databases">
        <authorList>
            <person name="de Groot N.N."/>
        </authorList>
    </citation>
    <scope>NUCLEOTIDE SEQUENCE [LARGE SCALE GENOMIC DNA]</scope>
    <source>
        <strain evidence="14 15">DSM 45317</strain>
    </source>
</reference>
<comment type="subcellular location">
    <subcellularLocation>
        <location evidence="2">Cell membrane</location>
    </subcellularLocation>
</comment>
<evidence type="ECO:0000256" key="7">
    <source>
        <dbReference type="ARBA" id="ARBA00022777"/>
    </source>
</evidence>
<evidence type="ECO:0000259" key="13">
    <source>
        <dbReference type="PROSITE" id="PS50885"/>
    </source>
</evidence>
<dbReference type="PROSITE" id="PS50109">
    <property type="entry name" value="HIS_KIN"/>
    <property type="match status" value="1"/>
</dbReference>
<dbReference type="Gene3D" id="1.10.287.130">
    <property type="match status" value="1"/>
</dbReference>
<dbReference type="EC" id="2.7.13.3" evidence="3"/>
<evidence type="ECO:0000256" key="4">
    <source>
        <dbReference type="ARBA" id="ARBA00022553"/>
    </source>
</evidence>
<dbReference type="Pfam" id="PF02518">
    <property type="entry name" value="HATPase_c"/>
    <property type="match status" value="1"/>
</dbReference>
<evidence type="ECO:0000256" key="11">
    <source>
        <dbReference type="SAM" id="MobiDB-lite"/>
    </source>
</evidence>
<dbReference type="Gene3D" id="3.30.565.10">
    <property type="entry name" value="Histidine kinase-like ATPase, C-terminal domain"/>
    <property type="match status" value="1"/>
</dbReference>
<evidence type="ECO:0000256" key="2">
    <source>
        <dbReference type="ARBA" id="ARBA00004236"/>
    </source>
</evidence>
<dbReference type="PROSITE" id="PS50885">
    <property type="entry name" value="HAMP"/>
    <property type="match status" value="1"/>
</dbReference>
<dbReference type="InterPro" id="IPR003594">
    <property type="entry name" value="HATPase_dom"/>
</dbReference>
<dbReference type="InterPro" id="IPR003660">
    <property type="entry name" value="HAMP_dom"/>
</dbReference>
<dbReference type="SMART" id="SM00388">
    <property type="entry name" value="HisKA"/>
    <property type="match status" value="1"/>
</dbReference>
<dbReference type="CDD" id="cd06225">
    <property type="entry name" value="HAMP"/>
    <property type="match status" value="1"/>
</dbReference>
<evidence type="ECO:0000256" key="6">
    <source>
        <dbReference type="ARBA" id="ARBA00022692"/>
    </source>
</evidence>
<proteinExistence type="predicted"/>
<dbReference type="AlphaFoldDB" id="A0A1I4L5H9"/>
<keyword evidence="8" id="KW-1133">Transmembrane helix</keyword>
<dbReference type="Gene3D" id="6.10.340.10">
    <property type="match status" value="1"/>
</dbReference>
<keyword evidence="10" id="KW-0472">Membrane</keyword>
<dbReference type="SUPFAM" id="SSF55874">
    <property type="entry name" value="ATPase domain of HSP90 chaperone/DNA topoisomerase II/histidine kinase"/>
    <property type="match status" value="1"/>
</dbReference>
<dbReference type="InterPro" id="IPR036097">
    <property type="entry name" value="HisK_dim/P_sf"/>
</dbReference>
<evidence type="ECO:0000256" key="5">
    <source>
        <dbReference type="ARBA" id="ARBA00022679"/>
    </source>
</evidence>
<dbReference type="SMART" id="SM00387">
    <property type="entry name" value="HATPase_c"/>
    <property type="match status" value="1"/>
</dbReference>
<sequence length="462" mass="48226">MRAALAATLVVALILAVAAVAFVLLQRHQLEATLAGVAEQEAAAVAAQVARDGAAAADLNPAGAGEQALVQVLDAGGRVAAASPSIAGEPPLVDPRPQPGQTVAVRADTLRIAEEEPFAVAVRGVRGPDGDAVVIAAQSLESAQSATDVLVRLLALGYPVLLVLVAGTSYWLTGRALAPVEGMRRRVAGINATDLDARVPVPPSHDQVAELAVTLNEMLDRLAAATVAQRRFVADASHELRSPLASIRAAHEVASVHPEAIDWAVVNADVLTDLTRLERLVDDLLFLARTDERGPRPQREDVDLDDLVAEEAGRLRRTTGLQVVTRLVPARVVGDRLQLARVLRNLADNAARHAVDRVELGVEPSAAAAVIDVVDDGPGVPVAERDRVFDRFVRLDTSRERAAGGAGLGLAIARSIARAHGGDVVVLDSPSGAHLRLRVPLSADSGSRDSGRVQAAGGTLRS</sequence>
<dbReference type="GO" id="GO:0000155">
    <property type="term" value="F:phosphorelay sensor kinase activity"/>
    <property type="evidence" value="ECO:0007669"/>
    <property type="project" value="InterPro"/>
</dbReference>
<keyword evidence="4" id="KW-0597">Phosphoprotein</keyword>
<keyword evidence="6" id="KW-0812">Transmembrane</keyword>
<dbReference type="STRING" id="504800.SAMN04488085_12023"/>
<dbReference type="CDD" id="cd00082">
    <property type="entry name" value="HisKA"/>
    <property type="match status" value="1"/>
</dbReference>
<dbReference type="PANTHER" id="PTHR45436:SF5">
    <property type="entry name" value="SENSOR HISTIDINE KINASE TRCS"/>
    <property type="match status" value="1"/>
</dbReference>
<dbReference type="InterPro" id="IPR004358">
    <property type="entry name" value="Sig_transdc_His_kin-like_C"/>
</dbReference>
<organism evidence="14 15">
    <name type="scientific">Geodermatophilus ruber</name>
    <dbReference type="NCBI Taxonomy" id="504800"/>
    <lineage>
        <taxon>Bacteria</taxon>
        <taxon>Bacillati</taxon>
        <taxon>Actinomycetota</taxon>
        <taxon>Actinomycetes</taxon>
        <taxon>Geodermatophilales</taxon>
        <taxon>Geodermatophilaceae</taxon>
        <taxon>Geodermatophilus</taxon>
    </lineage>
</organism>
<keyword evidence="15" id="KW-1185">Reference proteome</keyword>
<evidence type="ECO:0000256" key="8">
    <source>
        <dbReference type="ARBA" id="ARBA00022989"/>
    </source>
</evidence>
<feature type="domain" description="Histidine kinase" evidence="12">
    <location>
        <begin position="235"/>
        <end position="443"/>
    </location>
</feature>
<dbReference type="OrthoDB" id="5242752at2"/>
<dbReference type="SUPFAM" id="SSF47384">
    <property type="entry name" value="Homodimeric domain of signal transducing histidine kinase"/>
    <property type="match status" value="1"/>
</dbReference>
<dbReference type="Proteomes" id="UP000199152">
    <property type="component" value="Unassembled WGS sequence"/>
</dbReference>
<accession>A0A1I4L5H9</accession>
<dbReference type="InterPro" id="IPR003661">
    <property type="entry name" value="HisK_dim/P_dom"/>
</dbReference>
<dbReference type="InterPro" id="IPR050428">
    <property type="entry name" value="TCS_sensor_his_kinase"/>
</dbReference>
<dbReference type="PANTHER" id="PTHR45436">
    <property type="entry name" value="SENSOR HISTIDINE KINASE YKOH"/>
    <property type="match status" value="1"/>
</dbReference>
<evidence type="ECO:0000256" key="3">
    <source>
        <dbReference type="ARBA" id="ARBA00012438"/>
    </source>
</evidence>
<dbReference type="InterPro" id="IPR036890">
    <property type="entry name" value="HATPase_C_sf"/>
</dbReference>
<evidence type="ECO:0000259" key="12">
    <source>
        <dbReference type="PROSITE" id="PS50109"/>
    </source>
</evidence>
<dbReference type="SMART" id="SM00304">
    <property type="entry name" value="HAMP"/>
    <property type="match status" value="1"/>
</dbReference>
<dbReference type="InterPro" id="IPR005467">
    <property type="entry name" value="His_kinase_dom"/>
</dbReference>
<dbReference type="InParanoid" id="A0A1I4L5H9"/>
<dbReference type="GO" id="GO:0005886">
    <property type="term" value="C:plasma membrane"/>
    <property type="evidence" value="ECO:0007669"/>
    <property type="project" value="UniProtKB-SubCell"/>
</dbReference>
<protein>
    <recommendedName>
        <fullName evidence="3">histidine kinase</fullName>
        <ecNumber evidence="3">2.7.13.3</ecNumber>
    </recommendedName>
</protein>
<dbReference type="Pfam" id="PF00672">
    <property type="entry name" value="HAMP"/>
    <property type="match status" value="1"/>
</dbReference>
<keyword evidence="7 14" id="KW-0418">Kinase</keyword>